<dbReference type="GeneID" id="91571810"/>
<evidence type="ECO:0000259" key="11">
    <source>
        <dbReference type="Pfam" id="PF02518"/>
    </source>
</evidence>
<feature type="transmembrane region" description="Helical" evidence="10">
    <location>
        <begin position="69"/>
        <end position="88"/>
    </location>
</feature>
<dbReference type="InterPro" id="IPR055558">
    <property type="entry name" value="DUF7134"/>
</dbReference>
<dbReference type="PANTHER" id="PTHR24421">
    <property type="entry name" value="NITRATE/NITRITE SENSOR PROTEIN NARX-RELATED"/>
    <property type="match status" value="1"/>
</dbReference>
<evidence type="ECO:0000256" key="3">
    <source>
        <dbReference type="ARBA" id="ARBA00022553"/>
    </source>
</evidence>
<sequence length="420" mass="44590">MLTPQALERRIAGWPRAALDVPLAVGFTVVALLLGQERPPVGWRALDTGGLVLTVVTNMLLAGRRRMPVTVFTAICALSLVHVAAGYWPVIQTAAAMLALYTVAAARPPRTTGPCAGGLVALWVVSGLSNSHSDMGTVAAQSVVTPAALWWFGNAARRLARRNAQLSAVTEQLRRERDGNARRAVAEERVRIARELHDVVAHHMSVISVQAGLAHYVFTTDPDTARQALGTISGTSGEALEELRRLLAVLRVGPEGTGDNGGDGAYQPAPGLDRLEETAERVRAAGVPVTLEIVGERPRLPPGPDLCAYRVVQEALTNVIKHARPAAATVRVEFRPHQLTVRVTDDGGRRVPANPRPSDGHGLIGMRERARIYGGTLAAGPRDHGGFEVRLTLPLQPAAGSPSAAGAARERDGPGHDGKR</sequence>
<dbReference type="EMBL" id="JAGIOH010000001">
    <property type="protein sequence ID" value="MBP2405475.1"/>
    <property type="molecule type" value="Genomic_DNA"/>
</dbReference>
<dbReference type="GO" id="GO:0016301">
    <property type="term" value="F:kinase activity"/>
    <property type="evidence" value="ECO:0007669"/>
    <property type="project" value="UniProtKB-KW"/>
</dbReference>
<dbReference type="Pfam" id="PF23539">
    <property type="entry name" value="DUF7134"/>
    <property type="match status" value="1"/>
</dbReference>
<feature type="compositionally biased region" description="Low complexity" evidence="9">
    <location>
        <begin position="397"/>
        <end position="407"/>
    </location>
</feature>
<keyword evidence="6 14" id="KW-0418">Kinase</keyword>
<organism evidence="14 15">
    <name type="scientific">Streptomyces syringium</name>
    <dbReference type="NCBI Taxonomy" id="76729"/>
    <lineage>
        <taxon>Bacteria</taxon>
        <taxon>Bacillati</taxon>
        <taxon>Actinomycetota</taxon>
        <taxon>Actinomycetes</taxon>
        <taxon>Kitasatosporales</taxon>
        <taxon>Streptomycetaceae</taxon>
        <taxon>Streptomyces</taxon>
    </lineage>
</organism>
<feature type="transmembrane region" description="Helical" evidence="10">
    <location>
        <begin position="17"/>
        <end position="35"/>
    </location>
</feature>
<evidence type="ECO:0000256" key="4">
    <source>
        <dbReference type="ARBA" id="ARBA00022679"/>
    </source>
</evidence>
<accession>A0ABS4Y9K0</accession>
<evidence type="ECO:0000256" key="7">
    <source>
        <dbReference type="ARBA" id="ARBA00022840"/>
    </source>
</evidence>
<evidence type="ECO:0000259" key="12">
    <source>
        <dbReference type="Pfam" id="PF07730"/>
    </source>
</evidence>
<dbReference type="Pfam" id="PF02518">
    <property type="entry name" value="HATPase_c"/>
    <property type="match status" value="1"/>
</dbReference>
<reference evidence="14 15" key="1">
    <citation type="submission" date="2021-03" db="EMBL/GenBank/DDBJ databases">
        <title>Sequencing the genomes of 1000 actinobacteria strains.</title>
        <authorList>
            <person name="Klenk H.-P."/>
        </authorList>
    </citation>
    <scope>NUCLEOTIDE SEQUENCE [LARGE SCALE GENOMIC DNA]</scope>
    <source>
        <strain evidence="14 15">DSM 41480</strain>
    </source>
</reference>
<keyword evidence="15" id="KW-1185">Reference proteome</keyword>
<gene>
    <name evidence="14" type="ORF">JO379_004944</name>
</gene>
<feature type="domain" description="Signal transduction histidine kinase subgroup 3 dimerisation and phosphoacceptor" evidence="12">
    <location>
        <begin position="188"/>
        <end position="251"/>
    </location>
</feature>
<proteinExistence type="predicted"/>
<dbReference type="PANTHER" id="PTHR24421:SF10">
    <property type="entry name" value="NITRATE_NITRITE SENSOR PROTEIN NARQ"/>
    <property type="match status" value="1"/>
</dbReference>
<comment type="catalytic activity">
    <reaction evidence="1">
        <text>ATP + protein L-histidine = ADP + protein N-phospho-L-histidine.</text>
        <dbReference type="EC" id="2.7.13.3"/>
    </reaction>
</comment>
<comment type="caution">
    <text evidence="14">The sequence shown here is derived from an EMBL/GenBank/DDBJ whole genome shotgun (WGS) entry which is preliminary data.</text>
</comment>
<dbReference type="Proteomes" id="UP001519291">
    <property type="component" value="Unassembled WGS sequence"/>
</dbReference>
<evidence type="ECO:0000259" key="13">
    <source>
        <dbReference type="Pfam" id="PF23539"/>
    </source>
</evidence>
<dbReference type="Gene3D" id="3.30.565.10">
    <property type="entry name" value="Histidine kinase-like ATPase, C-terminal domain"/>
    <property type="match status" value="1"/>
</dbReference>
<dbReference type="InterPro" id="IPR036890">
    <property type="entry name" value="HATPase_C_sf"/>
</dbReference>
<dbReference type="InterPro" id="IPR011712">
    <property type="entry name" value="Sig_transdc_His_kin_sub3_dim/P"/>
</dbReference>
<keyword evidence="3" id="KW-0597">Phosphoprotein</keyword>
<evidence type="ECO:0000256" key="5">
    <source>
        <dbReference type="ARBA" id="ARBA00022741"/>
    </source>
</evidence>
<feature type="compositionally biased region" description="Basic and acidic residues" evidence="9">
    <location>
        <begin position="408"/>
        <end position="420"/>
    </location>
</feature>
<feature type="domain" description="Histidine kinase/HSP90-like ATPase" evidence="11">
    <location>
        <begin position="309"/>
        <end position="396"/>
    </location>
</feature>
<dbReference type="CDD" id="cd16917">
    <property type="entry name" value="HATPase_UhpB-NarQ-NarX-like"/>
    <property type="match status" value="1"/>
</dbReference>
<evidence type="ECO:0000256" key="1">
    <source>
        <dbReference type="ARBA" id="ARBA00000085"/>
    </source>
</evidence>
<evidence type="ECO:0000313" key="14">
    <source>
        <dbReference type="EMBL" id="MBP2405475.1"/>
    </source>
</evidence>
<keyword evidence="5" id="KW-0547">Nucleotide-binding</keyword>
<evidence type="ECO:0000256" key="9">
    <source>
        <dbReference type="SAM" id="MobiDB-lite"/>
    </source>
</evidence>
<evidence type="ECO:0000256" key="6">
    <source>
        <dbReference type="ARBA" id="ARBA00022777"/>
    </source>
</evidence>
<dbReference type="InterPro" id="IPR003594">
    <property type="entry name" value="HATPase_dom"/>
</dbReference>
<keyword evidence="10" id="KW-0812">Transmembrane</keyword>
<dbReference type="RefSeq" id="WP_209517043.1">
    <property type="nucleotide sequence ID" value="NZ_JAGIOH010000001.1"/>
</dbReference>
<feature type="transmembrane region" description="Helical" evidence="10">
    <location>
        <begin position="41"/>
        <end position="62"/>
    </location>
</feature>
<keyword evidence="7" id="KW-0067">ATP-binding</keyword>
<protein>
    <recommendedName>
        <fullName evidence="2">histidine kinase</fullName>
        <ecNumber evidence="2">2.7.13.3</ecNumber>
    </recommendedName>
</protein>
<evidence type="ECO:0000256" key="10">
    <source>
        <dbReference type="SAM" id="Phobius"/>
    </source>
</evidence>
<evidence type="ECO:0000256" key="8">
    <source>
        <dbReference type="ARBA" id="ARBA00023012"/>
    </source>
</evidence>
<dbReference type="Pfam" id="PF07730">
    <property type="entry name" value="HisKA_3"/>
    <property type="match status" value="1"/>
</dbReference>
<keyword evidence="10" id="KW-1133">Transmembrane helix</keyword>
<evidence type="ECO:0000256" key="2">
    <source>
        <dbReference type="ARBA" id="ARBA00012438"/>
    </source>
</evidence>
<dbReference type="EC" id="2.7.13.3" evidence="2"/>
<feature type="region of interest" description="Disordered" evidence="9">
    <location>
        <begin position="396"/>
        <end position="420"/>
    </location>
</feature>
<dbReference type="Gene3D" id="1.20.5.1930">
    <property type="match status" value="1"/>
</dbReference>
<dbReference type="SUPFAM" id="SSF55874">
    <property type="entry name" value="ATPase domain of HSP90 chaperone/DNA topoisomerase II/histidine kinase"/>
    <property type="match status" value="1"/>
</dbReference>
<evidence type="ECO:0000313" key="15">
    <source>
        <dbReference type="Proteomes" id="UP001519291"/>
    </source>
</evidence>
<feature type="domain" description="DUF7134" evidence="13">
    <location>
        <begin position="17"/>
        <end position="157"/>
    </location>
</feature>
<keyword evidence="10" id="KW-0472">Membrane</keyword>
<keyword evidence="4" id="KW-0808">Transferase</keyword>
<name>A0ABS4Y9K0_9ACTN</name>
<dbReference type="InterPro" id="IPR050482">
    <property type="entry name" value="Sensor_HK_TwoCompSys"/>
</dbReference>
<keyword evidence="8" id="KW-0902">Two-component regulatory system</keyword>